<dbReference type="InterPro" id="IPR048279">
    <property type="entry name" value="MdtK-like"/>
</dbReference>
<evidence type="ECO:0000256" key="8">
    <source>
        <dbReference type="ARBA" id="ARBA00022475"/>
    </source>
</evidence>
<feature type="transmembrane region" description="Helical" evidence="15">
    <location>
        <begin position="416"/>
        <end position="435"/>
    </location>
</feature>
<dbReference type="GO" id="GO:0005886">
    <property type="term" value="C:plasma membrane"/>
    <property type="evidence" value="ECO:0007669"/>
    <property type="project" value="UniProtKB-SubCell"/>
</dbReference>
<protein>
    <recommendedName>
        <fullName evidence="5">Multidrug export protein MepA</fullName>
    </recommendedName>
    <alternativeName>
        <fullName evidence="14">Multidrug-efflux transporter</fullName>
    </alternativeName>
    <alternativeName>
        <fullName evidence="4">Probable multidrug resistance protein NorM</fullName>
    </alternativeName>
</protein>
<feature type="transmembrane region" description="Helical" evidence="15">
    <location>
        <begin position="352"/>
        <end position="376"/>
    </location>
</feature>
<dbReference type="GO" id="GO:0046677">
    <property type="term" value="P:response to antibiotic"/>
    <property type="evidence" value="ECO:0007669"/>
    <property type="project" value="UniProtKB-KW"/>
</dbReference>
<feature type="transmembrane region" description="Helical" evidence="15">
    <location>
        <begin position="388"/>
        <end position="410"/>
    </location>
</feature>
<dbReference type="Proteomes" id="UP000003244">
    <property type="component" value="Unassembled WGS sequence"/>
</dbReference>
<dbReference type="PANTHER" id="PTHR43298:SF2">
    <property type="entry name" value="FMN_FAD EXPORTER YEEO-RELATED"/>
    <property type="match status" value="1"/>
</dbReference>
<dbReference type="GeneID" id="84800279"/>
<keyword evidence="9 15" id="KW-0812">Transmembrane</keyword>
<evidence type="ECO:0000313" key="17">
    <source>
        <dbReference type="Proteomes" id="UP000003244"/>
    </source>
</evidence>
<organism evidence="16 17">
    <name type="scientific">Peptostreptococcus stomatis DSM 17678</name>
    <dbReference type="NCBI Taxonomy" id="596315"/>
    <lineage>
        <taxon>Bacteria</taxon>
        <taxon>Bacillati</taxon>
        <taxon>Bacillota</taxon>
        <taxon>Clostridia</taxon>
        <taxon>Peptostreptococcales</taxon>
        <taxon>Peptostreptococcaceae</taxon>
        <taxon>Peptostreptococcus</taxon>
    </lineage>
</organism>
<evidence type="ECO:0000256" key="7">
    <source>
        <dbReference type="ARBA" id="ARBA00022449"/>
    </source>
</evidence>
<dbReference type="RefSeq" id="WP_007788803.1">
    <property type="nucleotide sequence ID" value="NZ_ADGQ01000030.1"/>
</dbReference>
<feature type="transmembrane region" description="Helical" evidence="15">
    <location>
        <begin position="314"/>
        <end position="332"/>
    </location>
</feature>
<feature type="transmembrane region" description="Helical" evidence="15">
    <location>
        <begin position="237"/>
        <end position="259"/>
    </location>
</feature>
<feature type="transmembrane region" description="Helical" evidence="15">
    <location>
        <begin position="196"/>
        <end position="216"/>
    </location>
</feature>
<keyword evidence="11" id="KW-0406">Ion transport</keyword>
<accession>E0E238</accession>
<evidence type="ECO:0000256" key="4">
    <source>
        <dbReference type="ARBA" id="ARBA00020268"/>
    </source>
</evidence>
<dbReference type="InterPro" id="IPR045070">
    <property type="entry name" value="MATE_MepA-like"/>
</dbReference>
<evidence type="ECO:0000256" key="12">
    <source>
        <dbReference type="ARBA" id="ARBA00023136"/>
    </source>
</evidence>
<dbReference type="AlphaFoldDB" id="E0E238"/>
<feature type="transmembrane region" description="Helical" evidence="15">
    <location>
        <begin position="169"/>
        <end position="190"/>
    </location>
</feature>
<dbReference type="InterPro" id="IPR002528">
    <property type="entry name" value="MATE_fam"/>
</dbReference>
<comment type="caution">
    <text evidence="16">The sequence shown here is derived from an EMBL/GenBank/DDBJ whole genome shotgun (WGS) entry which is preliminary data.</text>
</comment>
<evidence type="ECO:0000256" key="14">
    <source>
        <dbReference type="ARBA" id="ARBA00031636"/>
    </source>
</evidence>
<dbReference type="STRING" id="596315.HMPREF0634_1590"/>
<evidence type="ECO:0000256" key="9">
    <source>
        <dbReference type="ARBA" id="ARBA00022692"/>
    </source>
</evidence>
<evidence type="ECO:0000256" key="1">
    <source>
        <dbReference type="ARBA" id="ARBA00003408"/>
    </source>
</evidence>
<evidence type="ECO:0000256" key="10">
    <source>
        <dbReference type="ARBA" id="ARBA00022989"/>
    </source>
</evidence>
<feature type="transmembrane region" description="Helical" evidence="15">
    <location>
        <begin position="52"/>
        <end position="73"/>
    </location>
</feature>
<keyword evidence="7" id="KW-0050">Antiport</keyword>
<feature type="transmembrane region" description="Helical" evidence="15">
    <location>
        <begin position="271"/>
        <end position="293"/>
    </location>
</feature>
<dbReference type="GO" id="GO:0006811">
    <property type="term" value="P:monoatomic ion transport"/>
    <property type="evidence" value="ECO:0007669"/>
    <property type="project" value="UniProtKB-KW"/>
</dbReference>
<dbReference type="GO" id="GO:0015297">
    <property type="term" value="F:antiporter activity"/>
    <property type="evidence" value="ECO:0007669"/>
    <property type="project" value="UniProtKB-KW"/>
</dbReference>
<feature type="transmembrane region" description="Helical" evidence="15">
    <location>
        <begin position="94"/>
        <end position="116"/>
    </location>
</feature>
<dbReference type="PIRSF" id="PIRSF006603">
    <property type="entry name" value="DinF"/>
    <property type="match status" value="1"/>
</dbReference>
<comment type="subcellular location">
    <subcellularLocation>
        <location evidence="2">Cell membrane</location>
        <topology evidence="2">Multi-pass membrane protein</topology>
    </subcellularLocation>
</comment>
<keyword evidence="13" id="KW-0046">Antibiotic resistance</keyword>
<reference evidence="16 17" key="1">
    <citation type="submission" date="2010-08" db="EMBL/GenBank/DDBJ databases">
        <authorList>
            <person name="Harkins D.M."/>
            <person name="Madupu R."/>
            <person name="Durkin A.S."/>
            <person name="Torralba M."/>
            <person name="Methe B."/>
            <person name="Sutton G.G."/>
            <person name="Nelson K.E."/>
        </authorList>
    </citation>
    <scope>NUCLEOTIDE SEQUENCE [LARGE SCALE GENOMIC DNA]</scope>
    <source>
        <strain evidence="16 17">DSM 17678</strain>
    </source>
</reference>
<dbReference type="InterPro" id="IPR050222">
    <property type="entry name" value="MATE_MdtK"/>
</dbReference>
<dbReference type="NCBIfam" id="TIGR00797">
    <property type="entry name" value="matE"/>
    <property type="match status" value="1"/>
</dbReference>
<evidence type="ECO:0000256" key="11">
    <source>
        <dbReference type="ARBA" id="ARBA00023065"/>
    </source>
</evidence>
<comment type="similarity">
    <text evidence="3">Belongs to the multi antimicrobial extrusion (MATE) (TC 2.A.66.1) family. MepA subfamily.</text>
</comment>
<evidence type="ECO:0000256" key="3">
    <source>
        <dbReference type="ARBA" id="ARBA00008417"/>
    </source>
</evidence>
<keyword evidence="6" id="KW-0813">Transport</keyword>
<evidence type="ECO:0000256" key="15">
    <source>
        <dbReference type="SAM" id="Phobius"/>
    </source>
</evidence>
<evidence type="ECO:0000256" key="5">
    <source>
        <dbReference type="ARBA" id="ARBA00022106"/>
    </source>
</evidence>
<dbReference type="PANTHER" id="PTHR43298">
    <property type="entry name" value="MULTIDRUG RESISTANCE PROTEIN NORM-RELATED"/>
    <property type="match status" value="1"/>
</dbReference>
<keyword evidence="8" id="KW-1003">Cell membrane</keyword>
<gene>
    <name evidence="16" type="ORF">HMPREF0634_1590</name>
</gene>
<evidence type="ECO:0000256" key="13">
    <source>
        <dbReference type="ARBA" id="ARBA00023251"/>
    </source>
</evidence>
<evidence type="ECO:0000313" key="16">
    <source>
        <dbReference type="EMBL" id="EFM65052.1"/>
    </source>
</evidence>
<name>E0E238_9FIRM</name>
<evidence type="ECO:0000256" key="2">
    <source>
        <dbReference type="ARBA" id="ARBA00004651"/>
    </source>
</evidence>
<dbReference type="eggNOG" id="COG0534">
    <property type="taxonomic scope" value="Bacteria"/>
</dbReference>
<keyword evidence="12 15" id="KW-0472">Membrane</keyword>
<dbReference type="OrthoDB" id="9811110at2"/>
<keyword evidence="17" id="KW-1185">Reference proteome</keyword>
<sequence length="443" mass="48434">MNKNSEELLSMKPIDIMIKLSVPAILGMIVIGLYPLMDGIFAGQILGQEEMTAIGIAMPFTFFNTGVSTLIGVGSASVLSRALGKRDRETIDKIMANLSFWVILFSLIITVIGLVFCEKMLALVGASGDILNYASRYLKIIFVGSIFVNFTQAANMVMRGEGLMKKAMLIMGTGALINIILDPILMVSMGDYGIEGAAIATITAQIIQALVTLYYFKVKSQTVRIKGIRNEQAISKEVFGVGVSAMMMQVLTIIQQSLLYSQAFKYGGDQAAAVMAVGLRIMAFSFIPIWGMSQGLQPAIGANYGAENYERVRSIFKVFVVGSLVLAGVFWIPSEIFAKDMLMLFGIKGMTLTMGIPAFRIFYSIFILYGILIMVLTFFQSIGDGKTAGLLVMLKQIILFVPLIFILPMVLGLNGIWLTIPLVDLLLVIISIVKYRKKSISMV</sequence>
<dbReference type="Pfam" id="PF01554">
    <property type="entry name" value="MatE"/>
    <property type="match status" value="2"/>
</dbReference>
<dbReference type="GO" id="GO:0042910">
    <property type="term" value="F:xenobiotic transmembrane transporter activity"/>
    <property type="evidence" value="ECO:0007669"/>
    <property type="project" value="InterPro"/>
</dbReference>
<feature type="transmembrane region" description="Helical" evidence="15">
    <location>
        <begin position="136"/>
        <end position="157"/>
    </location>
</feature>
<dbReference type="EMBL" id="ADGQ01000030">
    <property type="protein sequence ID" value="EFM65052.1"/>
    <property type="molecule type" value="Genomic_DNA"/>
</dbReference>
<evidence type="ECO:0000256" key="6">
    <source>
        <dbReference type="ARBA" id="ARBA00022448"/>
    </source>
</evidence>
<dbReference type="CDD" id="cd13143">
    <property type="entry name" value="MATE_MepA_like"/>
    <property type="match status" value="1"/>
</dbReference>
<proteinExistence type="inferred from homology"/>
<feature type="transmembrane region" description="Helical" evidence="15">
    <location>
        <begin position="20"/>
        <end position="46"/>
    </location>
</feature>
<comment type="function">
    <text evidence="1">Multidrug efflux pump.</text>
</comment>
<keyword evidence="10 15" id="KW-1133">Transmembrane helix</keyword>